<protein>
    <submittedName>
        <fullName evidence="2">DUF1127 domain-containing protein</fullName>
    </submittedName>
</protein>
<dbReference type="AlphaFoldDB" id="A0A838BVG2"/>
<name>A0A838BVG2_9HYPH</name>
<dbReference type="Proteomes" id="UP000572984">
    <property type="component" value="Unassembled WGS sequence"/>
</dbReference>
<proteinExistence type="predicted"/>
<evidence type="ECO:0000313" key="3">
    <source>
        <dbReference type="Proteomes" id="UP000572984"/>
    </source>
</evidence>
<accession>A0A838BVG2</accession>
<comment type="caution">
    <text evidence="2">The sequence shown here is derived from an EMBL/GenBank/DDBJ whole genome shotgun (WGS) entry which is preliminary data.</text>
</comment>
<gene>
    <name evidence="2" type="ORF">H0S73_23390</name>
</gene>
<reference evidence="2 3" key="1">
    <citation type="submission" date="2020-07" db="EMBL/GenBank/DDBJ databases">
        <title>Draft genome and description of Microvirga mediterraneensis Marseille-Q2068 sp. nov.</title>
        <authorList>
            <person name="Boxberger M."/>
        </authorList>
    </citation>
    <scope>NUCLEOTIDE SEQUENCE [LARGE SCALE GENOMIC DNA]</scope>
    <source>
        <strain evidence="2 3">Marseille-Q2068</strain>
    </source>
</reference>
<sequence>MNLALCQSLKGRHYGLVGGWHHSRETARQLTALTDRELSDIGLSQGDIYQAARQGQ</sequence>
<evidence type="ECO:0000259" key="1">
    <source>
        <dbReference type="Pfam" id="PF06568"/>
    </source>
</evidence>
<organism evidence="2 3">
    <name type="scientific">Microvirga mediterraneensis</name>
    <dbReference type="NCBI Taxonomy" id="2754695"/>
    <lineage>
        <taxon>Bacteria</taxon>
        <taxon>Pseudomonadati</taxon>
        <taxon>Pseudomonadota</taxon>
        <taxon>Alphaproteobacteria</taxon>
        <taxon>Hyphomicrobiales</taxon>
        <taxon>Methylobacteriaceae</taxon>
        <taxon>Microvirga</taxon>
    </lineage>
</organism>
<dbReference type="EMBL" id="JACDXJ010000002">
    <property type="protein sequence ID" value="MBA1159039.1"/>
    <property type="molecule type" value="Genomic_DNA"/>
</dbReference>
<dbReference type="InterPro" id="IPR009506">
    <property type="entry name" value="YjiS-like"/>
</dbReference>
<evidence type="ECO:0000313" key="2">
    <source>
        <dbReference type="EMBL" id="MBA1159039.1"/>
    </source>
</evidence>
<keyword evidence="3" id="KW-1185">Reference proteome</keyword>
<dbReference type="Pfam" id="PF06568">
    <property type="entry name" value="YjiS-like"/>
    <property type="match status" value="1"/>
</dbReference>
<feature type="domain" description="YjiS-like" evidence="1">
    <location>
        <begin position="17"/>
        <end position="49"/>
    </location>
</feature>